<evidence type="ECO:0000313" key="2">
    <source>
        <dbReference type="EMBL" id="OGE17109.1"/>
    </source>
</evidence>
<accession>A0A1F5ILA1</accession>
<dbReference type="STRING" id="1797758.A2858_00185"/>
<evidence type="ECO:0000313" key="3">
    <source>
        <dbReference type="Proteomes" id="UP000178457"/>
    </source>
</evidence>
<protein>
    <submittedName>
        <fullName evidence="2">Uncharacterized protein</fullName>
    </submittedName>
</protein>
<sequence length="63" mass="7101">MDDNKWRHVHTGGSGAVYGMGVIGSLFYFLQHSSSLQEVLLGLVYSFFWPAVLIYKAFELLGF</sequence>
<keyword evidence="1" id="KW-0812">Transmembrane</keyword>
<evidence type="ECO:0000256" key="1">
    <source>
        <dbReference type="SAM" id="Phobius"/>
    </source>
</evidence>
<keyword evidence="1" id="KW-0472">Membrane</keyword>
<comment type="caution">
    <text evidence="2">The sequence shown here is derived from an EMBL/GenBank/DDBJ whole genome shotgun (WGS) entry which is preliminary data.</text>
</comment>
<feature type="transmembrane region" description="Helical" evidence="1">
    <location>
        <begin position="12"/>
        <end position="30"/>
    </location>
</feature>
<proteinExistence type="predicted"/>
<feature type="transmembrane region" description="Helical" evidence="1">
    <location>
        <begin position="39"/>
        <end position="58"/>
    </location>
</feature>
<keyword evidence="1" id="KW-1133">Transmembrane helix</keyword>
<gene>
    <name evidence="2" type="ORF">A2858_00185</name>
</gene>
<dbReference type="EMBL" id="MFCL01000008">
    <property type="protein sequence ID" value="OGE17109.1"/>
    <property type="molecule type" value="Genomic_DNA"/>
</dbReference>
<organism evidence="2 3">
    <name type="scientific">Candidatus Daviesbacteria bacterium RIFCSPHIGHO2_01_FULL_36_37</name>
    <dbReference type="NCBI Taxonomy" id="1797758"/>
    <lineage>
        <taxon>Bacteria</taxon>
        <taxon>Candidatus Daviesiibacteriota</taxon>
    </lineage>
</organism>
<name>A0A1F5ILA1_9BACT</name>
<dbReference type="Proteomes" id="UP000178457">
    <property type="component" value="Unassembled WGS sequence"/>
</dbReference>
<dbReference type="AlphaFoldDB" id="A0A1F5ILA1"/>
<reference evidence="2 3" key="1">
    <citation type="journal article" date="2016" name="Nat. Commun.">
        <title>Thousands of microbial genomes shed light on interconnected biogeochemical processes in an aquifer system.</title>
        <authorList>
            <person name="Anantharaman K."/>
            <person name="Brown C.T."/>
            <person name="Hug L.A."/>
            <person name="Sharon I."/>
            <person name="Castelle C.J."/>
            <person name="Probst A.J."/>
            <person name="Thomas B.C."/>
            <person name="Singh A."/>
            <person name="Wilkins M.J."/>
            <person name="Karaoz U."/>
            <person name="Brodie E.L."/>
            <person name="Williams K.H."/>
            <person name="Hubbard S.S."/>
            <person name="Banfield J.F."/>
        </authorList>
    </citation>
    <scope>NUCLEOTIDE SEQUENCE [LARGE SCALE GENOMIC DNA]</scope>
</reference>